<accession>A0ABR4EBP7</accession>
<dbReference type="Pfam" id="PF11735">
    <property type="entry name" value="CAP59_mtransfer"/>
    <property type="match status" value="1"/>
</dbReference>
<sequence>MRLRLIVGVQVAILSLLVVLALWHRDTLSERFEPIQVFFPASGESALPPADVSLPAAPSHQVSVETPEKEVAPIEDGGLEGGRVEGVEVVTSKILENVDDYVRAIFDPADATFERLECPVPLPAVLARYETLRSPAATPRNAPRNTPRKIFKYYFALDLTQAVDLLPRLIGSIVEAIRFLGPENCVLSVVEGNSDDGTTLVFDAIRPELDALGIGRYFFETSSVNPKEGENQRVVSLAKLRNLALQPMLDNTRHYSEDTTVIFLNDVAICMEDILELAYQRNHLGADMTCAMDWTYVGPHPTFYDVWVSRTMTGESFFRIPEDRSWDEAWNLFWNDHETKSRYSTHLPFQVFSCWNGAVAFSADPILYGDVAFRSSNPGECFQGEPELFCKDLWYKGWGKIAMVPSVNLEYSDDQGRAIKAQKGYTSKWTGPEQDKKSKIEWQQDPPEQVKCMEVMEKPEWRPWDETLITSWSRKARRSNRRHRRRGDRNGQRTENATQL</sequence>
<evidence type="ECO:0000256" key="1">
    <source>
        <dbReference type="SAM" id="MobiDB-lite"/>
    </source>
</evidence>
<protein>
    <recommendedName>
        <fullName evidence="4">Alpha-1,3-mannosyltransferase CMT1</fullName>
    </recommendedName>
</protein>
<feature type="region of interest" description="Disordered" evidence="1">
    <location>
        <begin position="425"/>
        <end position="448"/>
    </location>
</feature>
<name>A0ABR4EBP7_9PEZI</name>
<comment type="caution">
    <text evidence="2">The sequence shown here is derived from an EMBL/GenBank/DDBJ whole genome shotgun (WGS) entry which is preliminary data.</text>
</comment>
<keyword evidence="3" id="KW-1185">Reference proteome</keyword>
<dbReference type="PANTHER" id="PTHR34144:SF5">
    <property type="entry name" value="ALPHA-1,3-MANNOSYLTRANSFERASE CMT1"/>
    <property type="match status" value="1"/>
</dbReference>
<evidence type="ECO:0000313" key="2">
    <source>
        <dbReference type="EMBL" id="KAL2279858.1"/>
    </source>
</evidence>
<organism evidence="2 3">
    <name type="scientific">Diaporthe vaccinii</name>
    <dbReference type="NCBI Taxonomy" id="105482"/>
    <lineage>
        <taxon>Eukaryota</taxon>
        <taxon>Fungi</taxon>
        <taxon>Dikarya</taxon>
        <taxon>Ascomycota</taxon>
        <taxon>Pezizomycotina</taxon>
        <taxon>Sordariomycetes</taxon>
        <taxon>Sordariomycetidae</taxon>
        <taxon>Diaporthales</taxon>
        <taxon>Diaporthaceae</taxon>
        <taxon>Diaporthe</taxon>
        <taxon>Diaporthe eres species complex</taxon>
    </lineage>
</organism>
<gene>
    <name evidence="2" type="ORF">FJTKL_13208</name>
</gene>
<proteinExistence type="predicted"/>
<evidence type="ECO:0008006" key="4">
    <source>
        <dbReference type="Google" id="ProtNLM"/>
    </source>
</evidence>
<dbReference type="InterPro" id="IPR021047">
    <property type="entry name" value="Mannosyltransferase_CMT1"/>
</dbReference>
<evidence type="ECO:0000313" key="3">
    <source>
        <dbReference type="Proteomes" id="UP001600888"/>
    </source>
</evidence>
<feature type="compositionally biased region" description="Basic residues" evidence="1">
    <location>
        <begin position="474"/>
        <end position="487"/>
    </location>
</feature>
<dbReference type="PANTHER" id="PTHR34144">
    <property type="entry name" value="CHROMOSOME 8, WHOLE GENOME SHOTGUN SEQUENCE"/>
    <property type="match status" value="1"/>
</dbReference>
<dbReference type="EMBL" id="JBAWTH010000072">
    <property type="protein sequence ID" value="KAL2279858.1"/>
    <property type="molecule type" value="Genomic_DNA"/>
</dbReference>
<dbReference type="Proteomes" id="UP001600888">
    <property type="component" value="Unassembled WGS sequence"/>
</dbReference>
<reference evidence="2 3" key="1">
    <citation type="submission" date="2024-03" db="EMBL/GenBank/DDBJ databases">
        <title>A high-quality draft genome sequence of Diaporthe vaccinii, a causative agent of upright dieback and viscid rot disease in cranberry plants.</title>
        <authorList>
            <person name="Sarrasin M."/>
            <person name="Lang B.F."/>
            <person name="Burger G."/>
        </authorList>
    </citation>
    <scope>NUCLEOTIDE SEQUENCE [LARGE SCALE GENOMIC DNA]</scope>
    <source>
        <strain evidence="2 3">IS7</strain>
    </source>
</reference>
<feature type="compositionally biased region" description="Basic and acidic residues" evidence="1">
    <location>
        <begin position="433"/>
        <end position="442"/>
    </location>
</feature>
<feature type="region of interest" description="Disordered" evidence="1">
    <location>
        <begin position="474"/>
        <end position="500"/>
    </location>
</feature>